<keyword evidence="3 5" id="KW-1133">Transmembrane helix</keyword>
<dbReference type="Pfam" id="PF06813">
    <property type="entry name" value="Nodulin-like"/>
    <property type="match status" value="2"/>
</dbReference>
<keyword evidence="4 5" id="KW-0472">Membrane</keyword>
<dbReference type="Proteomes" id="UP001168877">
    <property type="component" value="Unassembled WGS sequence"/>
</dbReference>
<evidence type="ECO:0000256" key="3">
    <source>
        <dbReference type="ARBA" id="ARBA00022989"/>
    </source>
</evidence>
<sequence length="162" mass="18398">MISTISFSLQRKSMLVPEKLKSFLDNRWLVFVCAIWVLGEFVGFLAGGLVEVFPIWSIMLNFVGYGLIWLLVTSRLPTLPLWILSTQPFFYCLFVNCFSLPQFVQINDLLCSYASLYLSEPMTRHATTQQLWLQNFPRNRGPIVGILKGFAGLTGAIVTQIP</sequence>
<feature type="domain" description="Nodulin-like" evidence="6">
    <location>
        <begin position="133"/>
        <end position="161"/>
    </location>
</feature>
<keyword evidence="8" id="KW-1185">Reference proteome</keyword>
<dbReference type="AlphaFoldDB" id="A0AA39SH14"/>
<feature type="transmembrane region" description="Helical" evidence="5">
    <location>
        <begin position="28"/>
        <end position="47"/>
    </location>
</feature>
<comment type="caution">
    <text evidence="7">The sequence shown here is derived from an EMBL/GenBank/DDBJ whole genome shotgun (WGS) entry which is preliminary data.</text>
</comment>
<reference evidence="7" key="2">
    <citation type="submission" date="2023-06" db="EMBL/GenBank/DDBJ databases">
        <authorList>
            <person name="Swenson N.G."/>
            <person name="Wegrzyn J.L."/>
            <person name="Mcevoy S.L."/>
        </authorList>
    </citation>
    <scope>NUCLEOTIDE SEQUENCE</scope>
    <source>
        <strain evidence="7">NS2018</strain>
        <tissue evidence="7">Leaf</tissue>
    </source>
</reference>
<feature type="transmembrane region" description="Helical" evidence="5">
    <location>
        <begin position="53"/>
        <end position="72"/>
    </location>
</feature>
<evidence type="ECO:0000259" key="6">
    <source>
        <dbReference type="Pfam" id="PF06813"/>
    </source>
</evidence>
<dbReference type="PANTHER" id="PTHR21576:SF44">
    <property type="entry name" value="MAJOR FACILITATOR SUPERFAMILY PROTEIN"/>
    <property type="match status" value="1"/>
</dbReference>
<comment type="subcellular location">
    <subcellularLocation>
        <location evidence="1">Membrane</location>
        <topology evidence="1">Multi-pass membrane protein</topology>
    </subcellularLocation>
</comment>
<feature type="domain" description="Nodulin-like" evidence="6">
    <location>
        <begin position="38"/>
        <end position="85"/>
    </location>
</feature>
<reference evidence="7" key="1">
    <citation type="journal article" date="2022" name="Plant J.">
        <title>Strategies of tolerance reflected in two North American maple genomes.</title>
        <authorList>
            <person name="McEvoy S.L."/>
            <person name="Sezen U.U."/>
            <person name="Trouern-Trend A."/>
            <person name="McMahon S.M."/>
            <person name="Schaberg P.G."/>
            <person name="Yang J."/>
            <person name="Wegrzyn J.L."/>
            <person name="Swenson N.G."/>
        </authorList>
    </citation>
    <scope>NUCLEOTIDE SEQUENCE</scope>
    <source>
        <strain evidence="7">NS2018</strain>
    </source>
</reference>
<name>A0AA39SH14_ACESA</name>
<evidence type="ECO:0000256" key="5">
    <source>
        <dbReference type="SAM" id="Phobius"/>
    </source>
</evidence>
<dbReference type="GO" id="GO:0016020">
    <property type="term" value="C:membrane"/>
    <property type="evidence" value="ECO:0007669"/>
    <property type="project" value="UniProtKB-SubCell"/>
</dbReference>
<evidence type="ECO:0000313" key="8">
    <source>
        <dbReference type="Proteomes" id="UP001168877"/>
    </source>
</evidence>
<accession>A0AA39SH14</accession>
<evidence type="ECO:0000256" key="2">
    <source>
        <dbReference type="ARBA" id="ARBA00022692"/>
    </source>
</evidence>
<feature type="transmembrane region" description="Helical" evidence="5">
    <location>
        <begin position="79"/>
        <end position="101"/>
    </location>
</feature>
<dbReference type="EMBL" id="JAUESC010000381">
    <property type="protein sequence ID" value="KAK0589410.1"/>
    <property type="molecule type" value="Genomic_DNA"/>
</dbReference>
<evidence type="ECO:0000256" key="1">
    <source>
        <dbReference type="ARBA" id="ARBA00004141"/>
    </source>
</evidence>
<organism evidence="7 8">
    <name type="scientific">Acer saccharum</name>
    <name type="common">Sugar maple</name>
    <dbReference type="NCBI Taxonomy" id="4024"/>
    <lineage>
        <taxon>Eukaryota</taxon>
        <taxon>Viridiplantae</taxon>
        <taxon>Streptophyta</taxon>
        <taxon>Embryophyta</taxon>
        <taxon>Tracheophyta</taxon>
        <taxon>Spermatophyta</taxon>
        <taxon>Magnoliopsida</taxon>
        <taxon>eudicotyledons</taxon>
        <taxon>Gunneridae</taxon>
        <taxon>Pentapetalae</taxon>
        <taxon>rosids</taxon>
        <taxon>malvids</taxon>
        <taxon>Sapindales</taxon>
        <taxon>Sapindaceae</taxon>
        <taxon>Hippocastanoideae</taxon>
        <taxon>Acereae</taxon>
        <taxon>Acer</taxon>
    </lineage>
</organism>
<evidence type="ECO:0000256" key="4">
    <source>
        <dbReference type="ARBA" id="ARBA00023136"/>
    </source>
</evidence>
<keyword evidence="2 5" id="KW-0812">Transmembrane</keyword>
<evidence type="ECO:0000313" key="7">
    <source>
        <dbReference type="EMBL" id="KAK0589410.1"/>
    </source>
</evidence>
<proteinExistence type="predicted"/>
<dbReference type="InterPro" id="IPR010658">
    <property type="entry name" value="Nodulin-like"/>
</dbReference>
<dbReference type="PANTHER" id="PTHR21576">
    <property type="entry name" value="UNCHARACTERIZED NODULIN-LIKE PROTEIN"/>
    <property type="match status" value="1"/>
</dbReference>
<protein>
    <recommendedName>
        <fullName evidence="6">Nodulin-like domain-containing protein</fullName>
    </recommendedName>
</protein>
<gene>
    <name evidence="7" type="ORF">LWI29_013888</name>
</gene>